<comment type="similarity">
    <text evidence="4">Belongs to the GTR/RAG GTP-binding protein family.</text>
</comment>
<dbReference type="Gene3D" id="3.30.450.190">
    <property type="match status" value="1"/>
</dbReference>
<evidence type="ECO:0000256" key="9">
    <source>
        <dbReference type="ARBA" id="ARBA00023136"/>
    </source>
</evidence>
<sequence length="1376" mass="155230">MMQFDVLRTTVVRKISWTMSANTAVFRIWKGSSTVTTFLWKSHKTFQTHRTVCISAQDRFYFSNVNQAENKVAVSQKTDWNKTMSEAEKIVGYPTSFLSLRWLLSDEIANVALHLRKLVGSNHPVLKTAKTIIYNGRNTQAFGLILLLISKAAGHLNAKSIEEDKAAGVLHSQRALAEITEMIRTSNLIHRGLVNINTDTGSLESSELNNITFGNKMALLCGDYLLSNCCTELATLKNQDLVLLISSALRDLCQAEFVARRDNQNFPIPSIPPEDRTGYALKEWTLLNTYGAASLLGKSCQSTLKIAGHSKEIEEKGYEFGKHLALAWQASLDLGLCINKDKGILHNLCAAPIMFHVEHDPSILIELDKGLESVENVDYLKVLEIVAAGPGIGLTKELVKEHSQKAMEILSVFKESDARKALSNIIVAIDVYRLEPNHNQESWLEARLFAFHNHLFNNVYDMSCWFIDETSAVWRLDKDGSLNQVYKLHEDTQSSKITYNPSIGFTSNNIVVISDGAEKLHILIGYTGENRKVFLMSPEKSGIIMNIQYIEKSSKIIVTMCTIVANDNQKKYTQLVLLSYGLCVENEITKVYDIDKQILKVQGTVDYAYVEENGNYLHSICQDNIGFESENTQESETKIEQPSVSSQIKIPKYYWSQDEESLTVWIKIPKQHSDKRPKISVNPLELSVTMDNEILIQGECQHRLEENMTTWRHKEDTLQIDLSKCENGLMWRELIKGDTGGECLPNEALAAEIHARLAHLCTDQQSNSAGGDQPCVGFNAEQLEECDLEGKDNFLQRINLLTRATTHLARLGSNNHVLFTYKRNHGQTVCLRYDHDACIWEMDNGNNDAQWNLRHVHSFPGFGYVEASKTNKKFCVSPIDGSYIAIVEHTRHVFLYERPDDGAKSAKQRIVDLDCQASPIMGVVATNEYLIDDDDHYQSGYDDHYQSGSFPKDFGYAPFDGETDGSMDPLAGEQKPRILLMGLRRSGKSSIQKVVFHKMSPNETLFLESTNKIIKDDISNSSFVQFQIWDFPGQIDFFDPTFDSDMIFGGCGALVFVIDAQDDYMEALNKLHATVTKANKVNQAIKFEVFIHKVDGLSDDCKMETQRDIHTRANDDLADAGCDQIHLSFHLTSIYDHSIFEAFSKVVQKLIPQLPTLENLLNILISNSAIEKAFLFDVVSKIYIATDSSPVDMQSYELCCDMIDVVIDVSCIYGLREDLEAAAFDNQSSSLIKLNNGTILYLREVNKFLALVCILREDNFDRQGVIDYNFLCFRKAIQQVFELRNKALAATNANNHSSSPVSTNETSNVPTVSQTGAIGQNGRRCWHQFIWKGSNRKQDMEVDTLGNNYTDNLYGKYIQDLTCQYINHTNDVSFND</sequence>
<keyword evidence="9" id="KW-0472">Membrane</keyword>
<organism evidence="14 15">
    <name type="scientific">Temnothorax longispinosus</name>
    <dbReference type="NCBI Taxonomy" id="300112"/>
    <lineage>
        <taxon>Eukaryota</taxon>
        <taxon>Metazoa</taxon>
        <taxon>Ecdysozoa</taxon>
        <taxon>Arthropoda</taxon>
        <taxon>Hexapoda</taxon>
        <taxon>Insecta</taxon>
        <taxon>Pterygota</taxon>
        <taxon>Neoptera</taxon>
        <taxon>Endopterygota</taxon>
        <taxon>Hymenoptera</taxon>
        <taxon>Apocrita</taxon>
        <taxon>Aculeata</taxon>
        <taxon>Formicoidea</taxon>
        <taxon>Formicidae</taxon>
        <taxon>Myrmicinae</taxon>
        <taxon>Temnothorax</taxon>
    </lineage>
</organism>
<name>A0A4S2KMG2_9HYME</name>
<dbReference type="GO" id="GO:0043200">
    <property type="term" value="P:response to amino acid"/>
    <property type="evidence" value="ECO:0007669"/>
    <property type="project" value="UniProtKB-ARBA"/>
</dbReference>
<evidence type="ECO:0000256" key="6">
    <source>
        <dbReference type="ARBA" id="ARBA00022741"/>
    </source>
</evidence>
<evidence type="ECO:0000259" key="13">
    <source>
        <dbReference type="PROSITE" id="PS51203"/>
    </source>
</evidence>
<dbReference type="PANTHER" id="PTHR11259">
    <property type="entry name" value="RAS-RELATED GTP BINDING RAG/GTR YEAST"/>
    <property type="match status" value="1"/>
</dbReference>
<dbReference type="GO" id="GO:0019003">
    <property type="term" value="F:GDP binding"/>
    <property type="evidence" value="ECO:0007669"/>
    <property type="project" value="UniProtKB-ARBA"/>
</dbReference>
<dbReference type="GO" id="GO:1990131">
    <property type="term" value="C:Gtr1-Gtr2 GTPase complex"/>
    <property type="evidence" value="ECO:0007669"/>
    <property type="project" value="TreeGrafter"/>
</dbReference>
<keyword evidence="10" id="KW-0458">Lysosome</keyword>
<dbReference type="GO" id="GO:0060090">
    <property type="term" value="F:molecular adaptor activity"/>
    <property type="evidence" value="ECO:0007669"/>
    <property type="project" value="UniProtKB-ARBA"/>
</dbReference>
<dbReference type="InterPro" id="IPR027417">
    <property type="entry name" value="P-loop_NTPase"/>
</dbReference>
<proteinExistence type="inferred from homology"/>
<dbReference type="Pfam" id="PF04969">
    <property type="entry name" value="CS"/>
    <property type="match status" value="1"/>
</dbReference>
<dbReference type="Gene3D" id="2.60.40.790">
    <property type="match status" value="1"/>
</dbReference>
<evidence type="ECO:0000256" key="7">
    <source>
        <dbReference type="ARBA" id="ARBA00022801"/>
    </source>
</evidence>
<evidence type="ECO:0000256" key="3">
    <source>
        <dbReference type="ARBA" id="ARBA00004656"/>
    </source>
</evidence>
<keyword evidence="11" id="KW-0539">Nucleus</keyword>
<evidence type="ECO:0000256" key="12">
    <source>
        <dbReference type="ARBA" id="ARBA00049117"/>
    </source>
</evidence>
<dbReference type="GO" id="GO:0005765">
    <property type="term" value="C:lysosomal membrane"/>
    <property type="evidence" value="ECO:0007669"/>
    <property type="project" value="UniProtKB-SubCell"/>
</dbReference>
<dbReference type="Gene3D" id="1.10.600.10">
    <property type="entry name" value="Farnesyl Diphosphate Synthase"/>
    <property type="match status" value="1"/>
</dbReference>
<dbReference type="GO" id="GO:0042811">
    <property type="term" value="P:pheromone biosynthetic process"/>
    <property type="evidence" value="ECO:0007669"/>
    <property type="project" value="UniProtKB-ARBA"/>
</dbReference>
<dbReference type="InterPro" id="IPR000092">
    <property type="entry name" value="Polyprenyl_synt"/>
</dbReference>
<feature type="domain" description="CS" evidence="13">
    <location>
        <begin position="648"/>
        <end position="735"/>
    </location>
</feature>
<dbReference type="PROSITE" id="PS51203">
    <property type="entry name" value="CS"/>
    <property type="match status" value="1"/>
</dbReference>
<evidence type="ECO:0000256" key="5">
    <source>
        <dbReference type="ARBA" id="ARBA00022490"/>
    </source>
</evidence>
<dbReference type="EMBL" id="QBLH01001897">
    <property type="protein sequence ID" value="TGZ50690.1"/>
    <property type="molecule type" value="Genomic_DNA"/>
</dbReference>
<dbReference type="PANTHER" id="PTHR11259:SF2">
    <property type="entry name" value="GH16429P"/>
    <property type="match status" value="1"/>
</dbReference>
<dbReference type="Pfam" id="PF04670">
    <property type="entry name" value="Gtr1_RagA"/>
    <property type="match status" value="1"/>
</dbReference>
<evidence type="ECO:0000256" key="4">
    <source>
        <dbReference type="ARBA" id="ARBA00007756"/>
    </source>
</evidence>
<dbReference type="CDD" id="cd06467">
    <property type="entry name" value="p23_NUDC_like"/>
    <property type="match status" value="1"/>
</dbReference>
<evidence type="ECO:0000313" key="14">
    <source>
        <dbReference type="EMBL" id="TGZ50690.1"/>
    </source>
</evidence>
<dbReference type="GO" id="GO:0019899">
    <property type="term" value="F:enzyme binding"/>
    <property type="evidence" value="ECO:0007669"/>
    <property type="project" value="UniProtKB-ARBA"/>
</dbReference>
<protein>
    <submittedName>
        <fullName evidence="14">Decaprenyl-diphosphate synthase subunit 2</fullName>
    </submittedName>
</protein>
<comment type="caution">
    <text evidence="14">The sequence shown here is derived from an EMBL/GenBank/DDBJ whole genome shotgun (WGS) entry which is preliminary data.</text>
</comment>
<keyword evidence="6" id="KW-0547">Nucleotide-binding</keyword>
<comment type="catalytic activity">
    <reaction evidence="12">
        <text>GTP + H2O = GDP + phosphate + H(+)</text>
        <dbReference type="Rhea" id="RHEA:19669"/>
        <dbReference type="ChEBI" id="CHEBI:15377"/>
        <dbReference type="ChEBI" id="CHEBI:15378"/>
        <dbReference type="ChEBI" id="CHEBI:37565"/>
        <dbReference type="ChEBI" id="CHEBI:43474"/>
        <dbReference type="ChEBI" id="CHEBI:58189"/>
    </reaction>
    <physiologicalReaction direction="left-to-right" evidence="12">
        <dbReference type="Rhea" id="RHEA:19670"/>
    </physiologicalReaction>
</comment>
<dbReference type="SUPFAM" id="SSF52540">
    <property type="entry name" value="P-loop containing nucleoside triphosphate hydrolases"/>
    <property type="match status" value="1"/>
</dbReference>
<dbReference type="GO" id="GO:0003924">
    <property type="term" value="F:GTPase activity"/>
    <property type="evidence" value="ECO:0007669"/>
    <property type="project" value="TreeGrafter"/>
</dbReference>
<dbReference type="Proteomes" id="UP000310200">
    <property type="component" value="Unassembled WGS sequence"/>
</dbReference>
<reference evidence="14 15" key="1">
    <citation type="journal article" date="2019" name="Philos. Trans. R. Soc. Lond., B, Biol. Sci.">
        <title>Ant behaviour and brain gene expression of defending hosts depend on the ecological success of the intruding social parasite.</title>
        <authorList>
            <person name="Kaur R."/>
            <person name="Stoldt M."/>
            <person name="Jongepier E."/>
            <person name="Feldmeyer B."/>
            <person name="Menzel F."/>
            <person name="Bornberg-Bauer E."/>
            <person name="Foitzik S."/>
        </authorList>
    </citation>
    <scope>NUCLEOTIDE SEQUENCE [LARGE SCALE GENOMIC DNA]</scope>
    <source>
        <tissue evidence="14">Whole body</tissue>
    </source>
</reference>
<dbReference type="Pfam" id="PF00348">
    <property type="entry name" value="polyprenyl_synt"/>
    <property type="match status" value="1"/>
</dbReference>
<keyword evidence="8" id="KW-0342">GTP-binding</keyword>
<dbReference type="GO" id="GO:0008299">
    <property type="term" value="P:isoprenoid biosynthetic process"/>
    <property type="evidence" value="ECO:0007669"/>
    <property type="project" value="InterPro"/>
</dbReference>
<dbReference type="GO" id="GO:0005654">
    <property type="term" value="C:nucleoplasm"/>
    <property type="evidence" value="ECO:0007669"/>
    <property type="project" value="UniProtKB-ARBA"/>
</dbReference>
<evidence type="ECO:0000256" key="1">
    <source>
        <dbReference type="ARBA" id="ARBA00004123"/>
    </source>
</evidence>
<dbReference type="InterPro" id="IPR007052">
    <property type="entry name" value="CS_dom"/>
</dbReference>
<dbReference type="SUPFAM" id="SSF49764">
    <property type="entry name" value="HSP20-like chaperones"/>
    <property type="match status" value="1"/>
</dbReference>
<evidence type="ECO:0000313" key="15">
    <source>
        <dbReference type="Proteomes" id="UP000310200"/>
    </source>
</evidence>
<dbReference type="STRING" id="300112.A0A4S2KMG2"/>
<keyword evidence="7" id="KW-0378">Hydrolase</keyword>
<dbReference type="GO" id="GO:0004659">
    <property type="term" value="F:prenyltransferase activity"/>
    <property type="evidence" value="ECO:0007669"/>
    <property type="project" value="InterPro"/>
</dbReference>
<keyword evidence="5" id="KW-0963">Cytoplasm</keyword>
<dbReference type="InterPro" id="IPR039400">
    <property type="entry name" value="RagC/D"/>
</dbReference>
<dbReference type="Gene3D" id="3.40.50.300">
    <property type="entry name" value="P-loop containing nucleotide triphosphate hydrolases"/>
    <property type="match status" value="1"/>
</dbReference>
<keyword evidence="15" id="KW-1185">Reference proteome</keyword>
<dbReference type="CDD" id="cd11385">
    <property type="entry name" value="RagC_like"/>
    <property type="match status" value="1"/>
</dbReference>
<gene>
    <name evidence="14" type="ORF">DBV15_06938</name>
</gene>
<accession>A0A4S2KMG2</accession>
<evidence type="ECO:0000256" key="2">
    <source>
        <dbReference type="ARBA" id="ARBA00004496"/>
    </source>
</evidence>
<dbReference type="GO" id="GO:0010507">
    <property type="term" value="P:negative regulation of autophagy"/>
    <property type="evidence" value="ECO:0007669"/>
    <property type="project" value="TreeGrafter"/>
</dbReference>
<dbReference type="GO" id="GO:0005829">
    <property type="term" value="C:cytosol"/>
    <property type="evidence" value="ECO:0007669"/>
    <property type="project" value="UniProtKB-ARBA"/>
</dbReference>
<dbReference type="SUPFAM" id="SSF48576">
    <property type="entry name" value="Terpenoid synthases"/>
    <property type="match status" value="1"/>
</dbReference>
<dbReference type="FunFam" id="3.30.450.190:FF:000001">
    <property type="entry name" value="Ras-related GTP-binding protein C"/>
    <property type="match status" value="1"/>
</dbReference>
<dbReference type="GO" id="GO:0046983">
    <property type="term" value="F:protein dimerization activity"/>
    <property type="evidence" value="ECO:0007669"/>
    <property type="project" value="UniProtKB-ARBA"/>
</dbReference>
<dbReference type="InterPro" id="IPR008949">
    <property type="entry name" value="Isoprenoid_synthase_dom_sf"/>
</dbReference>
<dbReference type="GO" id="GO:1904263">
    <property type="term" value="P:positive regulation of TORC1 signaling"/>
    <property type="evidence" value="ECO:0007669"/>
    <property type="project" value="UniProtKB-ARBA"/>
</dbReference>
<comment type="subcellular location">
    <subcellularLocation>
        <location evidence="2">Cytoplasm</location>
    </subcellularLocation>
    <subcellularLocation>
        <location evidence="3">Lysosome membrane</location>
    </subcellularLocation>
    <subcellularLocation>
        <location evidence="1">Nucleus</location>
    </subcellularLocation>
</comment>
<dbReference type="FunFam" id="3.40.50.300:FF:000226">
    <property type="entry name" value="Ras-related GTP-binding protein D"/>
    <property type="match status" value="1"/>
</dbReference>
<dbReference type="GO" id="GO:0005525">
    <property type="term" value="F:GTP binding"/>
    <property type="evidence" value="ECO:0007669"/>
    <property type="project" value="UniProtKB-KW"/>
</dbReference>
<dbReference type="InterPro" id="IPR008978">
    <property type="entry name" value="HSP20-like_chaperone"/>
</dbReference>
<evidence type="ECO:0000256" key="8">
    <source>
        <dbReference type="ARBA" id="ARBA00023134"/>
    </source>
</evidence>
<dbReference type="InterPro" id="IPR006762">
    <property type="entry name" value="Gtr1_RagA"/>
</dbReference>
<evidence type="ECO:0000256" key="11">
    <source>
        <dbReference type="ARBA" id="ARBA00023242"/>
    </source>
</evidence>
<evidence type="ECO:0000256" key="10">
    <source>
        <dbReference type="ARBA" id="ARBA00023228"/>
    </source>
</evidence>
<dbReference type="GO" id="GO:0034198">
    <property type="term" value="P:cellular response to amino acid starvation"/>
    <property type="evidence" value="ECO:0007669"/>
    <property type="project" value="UniProtKB-ARBA"/>
</dbReference>